<dbReference type="InterPro" id="IPR015915">
    <property type="entry name" value="Kelch-typ_b-propeller"/>
</dbReference>
<dbReference type="Pfam" id="PF01344">
    <property type="entry name" value="Kelch_1"/>
    <property type="match status" value="2"/>
</dbReference>
<dbReference type="InterPro" id="IPR006652">
    <property type="entry name" value="Kelch_1"/>
</dbReference>
<name>A0A512RL43_9BACT</name>
<comment type="caution">
    <text evidence="1">The sequence shown here is derived from an EMBL/GenBank/DDBJ whole genome shotgun (WGS) entry which is preliminary data.</text>
</comment>
<dbReference type="AlphaFoldDB" id="A0A512RL43"/>
<dbReference type="Gene3D" id="2.120.10.80">
    <property type="entry name" value="Kelch-type beta propeller"/>
    <property type="match status" value="2"/>
</dbReference>
<keyword evidence="2" id="KW-1185">Reference proteome</keyword>
<sequence>MQNARHYCWILAGLLAACSNNDDDDDFIGNWIERSELAGKPRSEAVAFVINDTAYVGTGFDGTDYRRDFWKYANNGGWITQIAELPAAAAARSSAVAFVIDNIAYVGTGFDRYNELNDFWAYSPATGQWVEKARLVDPNPSIDLSRKDAVSFVLKGKGYIACGNDGGALKDVWMYDPAADKWTSKNTFGGAKRTDAVAFVIGERAYICTGTNNSELKNDMWEYNPDTDIWTEKRKISDATDEDFDNDYDVPRSGAVGFVLNNKGYVATGTKGGLSLQTWEYNAVDDTWTRRTDFEGPARTAAVAFVLGGKAYVCAGRTSSLPLDDLYQFDPLAAYDEND</sequence>
<dbReference type="Proteomes" id="UP000321436">
    <property type="component" value="Unassembled WGS sequence"/>
</dbReference>
<dbReference type="PANTHER" id="PTHR45632">
    <property type="entry name" value="LD33804P"/>
    <property type="match status" value="1"/>
</dbReference>
<dbReference type="EMBL" id="BKAU01000002">
    <property type="protein sequence ID" value="GEP96411.1"/>
    <property type="molecule type" value="Genomic_DNA"/>
</dbReference>
<evidence type="ECO:0008006" key="3">
    <source>
        <dbReference type="Google" id="ProtNLM"/>
    </source>
</evidence>
<dbReference type="SUPFAM" id="SSF117281">
    <property type="entry name" value="Kelch motif"/>
    <property type="match status" value="1"/>
</dbReference>
<evidence type="ECO:0000313" key="2">
    <source>
        <dbReference type="Proteomes" id="UP000321436"/>
    </source>
</evidence>
<accession>A0A512RL43</accession>
<proteinExistence type="predicted"/>
<organism evidence="1 2">
    <name type="scientific">Chitinophaga cymbidii</name>
    <dbReference type="NCBI Taxonomy" id="1096750"/>
    <lineage>
        <taxon>Bacteria</taxon>
        <taxon>Pseudomonadati</taxon>
        <taxon>Bacteroidota</taxon>
        <taxon>Chitinophagia</taxon>
        <taxon>Chitinophagales</taxon>
        <taxon>Chitinophagaceae</taxon>
        <taxon>Chitinophaga</taxon>
    </lineage>
</organism>
<dbReference type="SUPFAM" id="SSF89372">
    <property type="entry name" value="Fucose-specific lectin"/>
    <property type="match status" value="1"/>
</dbReference>
<dbReference type="RefSeq" id="WP_146862400.1">
    <property type="nucleotide sequence ID" value="NZ_BKAU01000002.1"/>
</dbReference>
<evidence type="ECO:0000313" key="1">
    <source>
        <dbReference type="EMBL" id="GEP96411.1"/>
    </source>
</evidence>
<dbReference type="OrthoDB" id="103335at2"/>
<reference evidence="1 2" key="1">
    <citation type="submission" date="2019-07" db="EMBL/GenBank/DDBJ databases">
        <title>Whole genome shotgun sequence of Chitinophaga cymbidii NBRC 109752.</title>
        <authorList>
            <person name="Hosoyama A."/>
            <person name="Uohara A."/>
            <person name="Ohji S."/>
            <person name="Ichikawa N."/>
        </authorList>
    </citation>
    <scope>NUCLEOTIDE SEQUENCE [LARGE SCALE GENOMIC DNA]</scope>
    <source>
        <strain evidence="1 2">NBRC 109752</strain>
    </source>
</reference>
<protein>
    <recommendedName>
        <fullName evidence="3">Galactose oxidase</fullName>
    </recommendedName>
</protein>
<dbReference type="PROSITE" id="PS51257">
    <property type="entry name" value="PROKAR_LIPOPROTEIN"/>
    <property type="match status" value="1"/>
</dbReference>
<gene>
    <name evidence="1" type="ORF">CCY01nite_26710</name>
</gene>